<dbReference type="InterPro" id="IPR005135">
    <property type="entry name" value="Endo/exonuclease/phosphatase"/>
</dbReference>
<reference evidence="2 3" key="1">
    <citation type="submission" date="2011-11" db="EMBL/GenBank/DDBJ databases">
        <title>The Noncontiguous Finished sequence of Saccharomonospora cyanea NA-134.</title>
        <authorList>
            <consortium name="US DOE Joint Genome Institute"/>
            <person name="Lucas S."/>
            <person name="Han J."/>
            <person name="Lapidus A."/>
            <person name="Cheng J.-F."/>
            <person name="Goodwin L."/>
            <person name="Pitluck S."/>
            <person name="Peters L."/>
            <person name="Ovchinnikova G."/>
            <person name="Lu M."/>
            <person name="Detter J.C."/>
            <person name="Han C."/>
            <person name="Tapia R."/>
            <person name="Land M."/>
            <person name="Hauser L."/>
            <person name="Kyrpides N."/>
            <person name="Ivanova N."/>
            <person name="Pagani I."/>
            <person name="Brambilla E.-M."/>
            <person name="Klenk H.-P."/>
            <person name="Woyke T."/>
        </authorList>
    </citation>
    <scope>NUCLEOTIDE SEQUENCE [LARGE SCALE GENOMIC DNA]</scope>
    <source>
        <strain evidence="2 3">NA-134</strain>
    </source>
</reference>
<dbReference type="STRING" id="882082.SaccyDRAFT_3231"/>
<evidence type="ECO:0000313" key="2">
    <source>
        <dbReference type="EMBL" id="EHR62066.1"/>
    </source>
</evidence>
<dbReference type="SUPFAM" id="SSF56219">
    <property type="entry name" value="DNase I-like"/>
    <property type="match status" value="1"/>
</dbReference>
<dbReference type="OrthoDB" id="155529at2"/>
<gene>
    <name evidence="2" type="ORF">SaccyDRAFT_3231</name>
</gene>
<protein>
    <submittedName>
        <fullName evidence="2">Metal-dependent hydrolase</fullName>
    </submittedName>
</protein>
<evidence type="ECO:0000259" key="1">
    <source>
        <dbReference type="Pfam" id="PF03372"/>
    </source>
</evidence>
<dbReference type="Proteomes" id="UP000002791">
    <property type="component" value="Chromosome"/>
</dbReference>
<proteinExistence type="predicted"/>
<evidence type="ECO:0000313" key="3">
    <source>
        <dbReference type="Proteomes" id="UP000002791"/>
    </source>
</evidence>
<dbReference type="InterPro" id="IPR036691">
    <property type="entry name" value="Endo/exonu/phosph_ase_sf"/>
</dbReference>
<keyword evidence="3" id="KW-1185">Reference proteome</keyword>
<dbReference type="RefSeq" id="WP_005457576.1">
    <property type="nucleotide sequence ID" value="NZ_CM001440.1"/>
</dbReference>
<dbReference type="Pfam" id="PF03372">
    <property type="entry name" value="Exo_endo_phos"/>
    <property type="match status" value="1"/>
</dbReference>
<organism evidence="2 3">
    <name type="scientific">Saccharomonospora cyanea NA-134</name>
    <dbReference type="NCBI Taxonomy" id="882082"/>
    <lineage>
        <taxon>Bacteria</taxon>
        <taxon>Bacillati</taxon>
        <taxon>Actinomycetota</taxon>
        <taxon>Actinomycetes</taxon>
        <taxon>Pseudonocardiales</taxon>
        <taxon>Pseudonocardiaceae</taxon>
        <taxon>Saccharomonospora</taxon>
    </lineage>
</organism>
<dbReference type="AlphaFoldDB" id="H5XMU1"/>
<sequence>MLTYRVPASPFRVRRRASLVGVVAAVVTLLGTLLSAPASAANSSARVLRVMSYNIHTGIGTDGRSDLGRIAGAIRDAGVDVVALQEVDVHWSDRSDHADQVAELSRLTGMAAYFAPIYDLEPAPGRQERRRYGVAVLSRHPILSVTNHEITRWSTVDPDAVPQPAPGFAEVVVSVRGKPVHVYNTHLDFRPDPSVRQRQVTDTLDILRQDPPGARQVLLGDFNAEPAAPELSPLFAHVRDAWGARDGGLTFPADDPVKRIDYVTVAGPVRALNASVPALTASDHRPVVATLLLR</sequence>
<dbReference type="HOGENOM" id="CLU_060500_5_0_11"/>
<dbReference type="PANTHER" id="PTHR14859:SF15">
    <property type="entry name" value="ENDONUCLEASE_EXONUCLEASE_PHOSPHATASE DOMAIN-CONTAINING PROTEIN"/>
    <property type="match status" value="1"/>
</dbReference>
<dbReference type="InterPro" id="IPR051916">
    <property type="entry name" value="GPI-anchor_lipid_remodeler"/>
</dbReference>
<dbReference type="GO" id="GO:0006506">
    <property type="term" value="P:GPI anchor biosynthetic process"/>
    <property type="evidence" value="ECO:0007669"/>
    <property type="project" value="TreeGrafter"/>
</dbReference>
<keyword evidence="2" id="KW-0378">Hydrolase</keyword>
<accession>H5XMU1</accession>
<dbReference type="GO" id="GO:0016787">
    <property type="term" value="F:hydrolase activity"/>
    <property type="evidence" value="ECO:0007669"/>
    <property type="project" value="UniProtKB-KW"/>
</dbReference>
<dbReference type="Gene3D" id="3.60.10.10">
    <property type="entry name" value="Endonuclease/exonuclease/phosphatase"/>
    <property type="match status" value="1"/>
</dbReference>
<dbReference type="GO" id="GO:0016020">
    <property type="term" value="C:membrane"/>
    <property type="evidence" value="ECO:0007669"/>
    <property type="project" value="GOC"/>
</dbReference>
<feature type="domain" description="Endonuclease/exonuclease/phosphatase" evidence="1">
    <location>
        <begin position="51"/>
        <end position="284"/>
    </location>
</feature>
<dbReference type="PANTHER" id="PTHR14859">
    <property type="entry name" value="CALCOFLUOR WHITE HYPERSENSITIVE PROTEIN PRECURSOR"/>
    <property type="match status" value="1"/>
</dbReference>
<dbReference type="EMBL" id="CM001440">
    <property type="protein sequence ID" value="EHR62066.1"/>
    <property type="molecule type" value="Genomic_DNA"/>
</dbReference>
<name>H5XMU1_9PSEU</name>
<dbReference type="eggNOG" id="COG3568">
    <property type="taxonomic scope" value="Bacteria"/>
</dbReference>